<sequence length="391" mass="43707">MYEEERMMILNMLQEEKISSEEAAKLLDALDESETKETNELINTAVNKTDNMSNKKNNTQQNSQSFEQKIESIVDKIENKTENLGSKMEKLGVDLAESTTSIAERIVDLVNNINFDGLTFGNYKTVTETLEKDISNIANPAFEFIGVNGKVSISSWNKNKVFVKATCQIKGNKLENLSEIYEIVENDDIISFRPKYNNLGAKLEVFVPQKEYRKINVLTTNGKIILEGINTKNILCDTTNSSIFLTNVKSQDINLFTKNGKISLQNAEGDNAVLSTSNNYILVERCNIKSIKATTSNGSIKGYSIPTNYSQYLELTTSNGKIDISFTDTKANFVVDAKTSMGNIKVGFPLIYEVNDQNNLGRKRITGYSKDNSDKYIRIKASTSNGSININ</sequence>
<dbReference type="eggNOG" id="COG3595">
    <property type="taxonomic scope" value="Bacteria"/>
</dbReference>
<evidence type="ECO:0000259" key="1">
    <source>
        <dbReference type="Pfam" id="PF13349"/>
    </source>
</evidence>
<dbReference type="Pfam" id="PF13349">
    <property type="entry name" value="DUF4097"/>
    <property type="match status" value="1"/>
</dbReference>
<gene>
    <name evidence="3" type="ORF">L21TH_1930</name>
</gene>
<accession>R1CMX5</accession>
<evidence type="ECO:0000313" key="3">
    <source>
        <dbReference type="EMBL" id="EOD00041.1"/>
    </source>
</evidence>
<protein>
    <submittedName>
        <fullName evidence="3">Uncharacterized protein</fullName>
    </submittedName>
</protein>
<dbReference type="RefSeq" id="WP_006314904.1">
    <property type="nucleotide sequence ID" value="NZ_ARZA01000211.1"/>
</dbReference>
<evidence type="ECO:0000313" key="4">
    <source>
        <dbReference type="Proteomes" id="UP000013378"/>
    </source>
</evidence>
<dbReference type="EMBL" id="ARZA01000211">
    <property type="protein sequence ID" value="EOD00041.1"/>
    <property type="molecule type" value="Genomic_DNA"/>
</dbReference>
<evidence type="ECO:0000259" key="2">
    <source>
        <dbReference type="Pfam" id="PF22746"/>
    </source>
</evidence>
<keyword evidence="4" id="KW-1185">Reference proteome</keyword>
<dbReference type="Proteomes" id="UP000013378">
    <property type="component" value="Unassembled WGS sequence"/>
</dbReference>
<dbReference type="InterPro" id="IPR053959">
    <property type="entry name" value="YvlB/LiaX_N"/>
</dbReference>
<dbReference type="Pfam" id="PF22746">
    <property type="entry name" value="SHOCT-like_DUF2089-C"/>
    <property type="match status" value="1"/>
</dbReference>
<dbReference type="AlphaFoldDB" id="R1CMX5"/>
<organism evidence="3 4">
    <name type="scientific">Caldisalinibacter kiritimatiensis</name>
    <dbReference type="NCBI Taxonomy" id="1304284"/>
    <lineage>
        <taxon>Bacteria</taxon>
        <taxon>Bacillati</taxon>
        <taxon>Bacillota</taxon>
        <taxon>Tissierellia</taxon>
        <taxon>Tissierellales</taxon>
        <taxon>Thermohalobacteraceae</taxon>
        <taxon>Caldisalinibacter</taxon>
    </lineage>
</organism>
<proteinExistence type="predicted"/>
<feature type="domain" description="DUF4097" evidence="1">
    <location>
        <begin position="186"/>
        <end position="390"/>
    </location>
</feature>
<dbReference type="OrthoDB" id="9808584at2"/>
<dbReference type="InterPro" id="IPR025164">
    <property type="entry name" value="Toastrack_DUF4097"/>
</dbReference>
<dbReference type="STRING" id="1304284.L21TH_1930"/>
<comment type="caution">
    <text evidence="3">The sequence shown here is derived from an EMBL/GenBank/DDBJ whole genome shotgun (WGS) entry which is preliminary data.</text>
</comment>
<feature type="domain" description="YvlB/LiaX N-terminal" evidence="2">
    <location>
        <begin position="4"/>
        <end position="33"/>
    </location>
</feature>
<reference evidence="3 4" key="1">
    <citation type="journal article" date="2015" name="Geomicrobiol. J.">
        <title>Caldisalinibacter kiritimatiensis gen. nov., sp. nov., a moderately thermohalophilic thiosulfate-reducing bacterium from a hypersaline microbial mat.</title>
        <authorList>
            <person name="Ben Hania W."/>
            <person name="Joseph M."/>
            <person name="Fiebig A."/>
            <person name="Bunk B."/>
            <person name="Klenk H.-P."/>
            <person name="Fardeau M.-L."/>
            <person name="Spring S."/>
        </authorList>
    </citation>
    <scope>NUCLEOTIDE SEQUENCE [LARGE SCALE GENOMIC DNA]</scope>
    <source>
        <strain evidence="3 4">L21-TH-D2</strain>
    </source>
</reference>
<name>R1CMX5_9FIRM</name>